<dbReference type="Pfam" id="PF22702">
    <property type="entry name" value="Cas9_RuvC"/>
    <property type="match status" value="1"/>
</dbReference>
<evidence type="ECO:0000256" key="12">
    <source>
        <dbReference type="ARBA" id="ARBA00046380"/>
    </source>
</evidence>
<evidence type="ECO:0000256" key="13">
    <source>
        <dbReference type="HAMAP-Rule" id="MF_01480"/>
    </source>
</evidence>
<reference evidence="15 16" key="1">
    <citation type="journal article" date="2015" name="Genome Announc.">
        <title>Expanding the biotechnology potential of lactobacilli through comparative genomics of 213 strains and associated genera.</title>
        <authorList>
            <person name="Sun Z."/>
            <person name="Harris H.M."/>
            <person name="McCann A."/>
            <person name="Guo C."/>
            <person name="Argimon S."/>
            <person name="Zhang W."/>
            <person name="Yang X."/>
            <person name="Jeffery I.B."/>
            <person name="Cooney J.C."/>
            <person name="Kagawa T.F."/>
            <person name="Liu W."/>
            <person name="Song Y."/>
            <person name="Salvetti E."/>
            <person name="Wrobel A."/>
            <person name="Rasinkangas P."/>
            <person name="Parkhill J."/>
            <person name="Rea M.C."/>
            <person name="O'Sullivan O."/>
            <person name="Ritari J."/>
            <person name="Douillard F.P."/>
            <person name="Paul Ross R."/>
            <person name="Yang R."/>
            <person name="Briner A.E."/>
            <person name="Felis G.E."/>
            <person name="de Vos W.M."/>
            <person name="Barrangou R."/>
            <person name="Klaenhammer T.R."/>
            <person name="Caufield P.W."/>
            <person name="Cui Y."/>
            <person name="Zhang H."/>
            <person name="O'Toole P.W."/>
        </authorList>
    </citation>
    <scope>NUCLEOTIDE SEQUENCE [LARGE SCALE GENOMIC DNA]</scope>
    <source>
        <strain evidence="15 16">DSM 19117</strain>
    </source>
</reference>
<evidence type="ECO:0000256" key="6">
    <source>
        <dbReference type="ARBA" id="ARBA00022801"/>
    </source>
</evidence>
<dbReference type="GO" id="GO:0003677">
    <property type="term" value="F:DNA binding"/>
    <property type="evidence" value="ECO:0007669"/>
    <property type="project" value="UniProtKB-UniRule"/>
</dbReference>
<evidence type="ECO:0000256" key="10">
    <source>
        <dbReference type="ARBA" id="ARBA00023125"/>
    </source>
</evidence>
<name>A0A0R1K630_9LACO</name>
<dbReference type="InterPro" id="IPR028629">
    <property type="entry name" value="Cas9"/>
</dbReference>
<keyword evidence="8 13" id="KW-0694">RNA-binding</keyword>
<dbReference type="GO" id="GO:0043571">
    <property type="term" value="P:maintenance of CRISPR repeat elements"/>
    <property type="evidence" value="ECO:0007669"/>
    <property type="project" value="UniProtKB-UniRule"/>
</dbReference>
<comment type="domain">
    <text evidence="13">Has 2 endonuclease domains. The discontinuous RuvC-like domain cleaves the target DNA noncomplementary to crRNA while the HNH nuclease domain cleaves the target DNA complementary to crRNA.</text>
</comment>
<dbReference type="GO" id="GO:0046872">
    <property type="term" value="F:metal ion binding"/>
    <property type="evidence" value="ECO:0007669"/>
    <property type="project" value="UniProtKB-UniRule"/>
</dbReference>
<comment type="caution">
    <text evidence="15">The sequence shown here is derived from an EMBL/GenBank/DDBJ whole genome shotgun (WGS) entry which is preliminary data.</text>
</comment>
<dbReference type="HAMAP" id="MF_01480">
    <property type="entry name" value="Cas9"/>
    <property type="match status" value="1"/>
</dbReference>
<dbReference type="EC" id="3.1.-.-" evidence="13"/>
<dbReference type="GO" id="GO:0003723">
    <property type="term" value="F:RNA binding"/>
    <property type="evidence" value="ECO:0007669"/>
    <property type="project" value="UniProtKB-UniRule"/>
</dbReference>
<comment type="cofactor">
    <cofactor evidence="1">
        <name>Mg(2+)</name>
        <dbReference type="ChEBI" id="CHEBI:18420"/>
    </cofactor>
</comment>
<keyword evidence="6 13" id="KW-0378">Hydrolase</keyword>
<evidence type="ECO:0000256" key="7">
    <source>
        <dbReference type="ARBA" id="ARBA00022842"/>
    </source>
</evidence>
<dbReference type="NCBIfam" id="TIGR01865">
    <property type="entry name" value="cas_Csn1"/>
    <property type="match status" value="1"/>
</dbReference>
<dbReference type="GO" id="GO:0051607">
    <property type="term" value="P:defense response to virus"/>
    <property type="evidence" value="ECO:0007669"/>
    <property type="project" value="UniProtKB-UniRule"/>
</dbReference>
<dbReference type="InterPro" id="IPR032240">
    <property type="entry name" value="Cas9_REC"/>
</dbReference>
<dbReference type="GO" id="GO:0004519">
    <property type="term" value="F:endonuclease activity"/>
    <property type="evidence" value="ECO:0007669"/>
    <property type="project" value="UniProtKB-UniRule"/>
</dbReference>
<dbReference type="RefSeq" id="WP_056944343.1">
    <property type="nucleotide sequence ID" value="NZ_AZDT01000041.1"/>
</dbReference>
<keyword evidence="11" id="KW-0464">Manganese</keyword>
<dbReference type="InterPro" id="IPR032239">
    <property type="entry name" value="Cas9-BH"/>
</dbReference>
<dbReference type="InterPro" id="IPR003615">
    <property type="entry name" value="HNH_nuc"/>
</dbReference>
<dbReference type="PATRIC" id="fig|1423773.3.peg.2074"/>
<dbReference type="Proteomes" id="UP000051162">
    <property type="component" value="Unassembled WGS sequence"/>
</dbReference>
<keyword evidence="16" id="KW-1185">Reference proteome</keyword>
<keyword evidence="5 13" id="KW-0255">Endonuclease</keyword>
<dbReference type="GeneID" id="84783469"/>
<evidence type="ECO:0000256" key="4">
    <source>
        <dbReference type="ARBA" id="ARBA00022723"/>
    </source>
</evidence>
<comment type="caution">
    <text evidence="13">Lacks conserved residue(s) required for the propagation of feature annotation.</text>
</comment>
<evidence type="ECO:0000256" key="9">
    <source>
        <dbReference type="ARBA" id="ARBA00023118"/>
    </source>
</evidence>
<accession>A0A0R1K630</accession>
<dbReference type="STRING" id="1423773.FD30_GL002021"/>
<protein>
    <recommendedName>
        <fullName evidence="13">CRISPR-associated endonuclease Cas9</fullName>
        <ecNumber evidence="13">3.1.-.-</ecNumber>
    </recommendedName>
</protein>
<comment type="function">
    <text evidence="13">CRISPR (clustered regularly interspaced short palindromic repeat) is an adaptive immune system that provides protection against mobile genetic elements (viruses, transposable elements and conjugative plasmids). CRISPR clusters contain spacers, sequences complementary to antecedent mobile elements, and target invading nucleic acids. CRISPR clusters are transcribed and processed into CRISPR RNA (crRNA). In type II CRISPR systems correct processing of pre-crRNA requires a trans-encoded small RNA (tracrRNA), endogenous ribonuclease 3 (rnc) and this protein. The tracrRNA serves as a guide for ribonuclease 3-aided processing of pre-crRNA. Subsequently Cas9/crRNA/tracrRNA endonucleolytically cleaves linear or circular dsDNA target complementary to the spacer; Cas9 is inactive in the absence of the 2 guide RNAs (gRNA). Cas9 recognizes the protospacer adjacent motif (PAM) in the CRISPR repeat sequences to help distinguish self versus nonself, as targets within the bacterial CRISPR locus do not have PAMs. PAM recognition is also required for catalytic activity.</text>
</comment>
<comment type="similarity">
    <text evidence="2">Belongs to the CRISPR-associated protein Cas9 family. Subtype II-A subfamily.</text>
</comment>
<dbReference type="InterPro" id="IPR036397">
    <property type="entry name" value="RNaseH_sf"/>
</dbReference>
<evidence type="ECO:0000313" key="15">
    <source>
        <dbReference type="EMBL" id="KRK75450.1"/>
    </source>
</evidence>
<keyword evidence="10 13" id="KW-0238">DNA-binding</keyword>
<feature type="domain" description="HNH Cas9-type" evidence="14">
    <location>
        <begin position="768"/>
        <end position="929"/>
    </location>
</feature>
<sequence length="1376" mass="159251">MDKKYGIGLDIGTSSIGWTVVDKYGHIIRVKGQTGIGVRLFREGQTAAERRTFRTTRRRLSRRRWRLRLLREIFDEPISAIDENFFARQKASSLAPGDARYQQAFQLFNDRTDQAFYCKYPTIYHLRQALMTESRQFDIREIYLALHQIIKYRGHFLLGGAAKDFQSDKLDLEAYFTTINAQLAGIYSDGSVQLPTLDWNQACQELTDTSRTQSDRKNWLVKELKSYGDSQLKPIYTQIANAILGFKTDLAKIMGINDPEKALSFNLDALDDHRDDVAELLTDEQIPLVNLLAKLHTALELAAILPDGQTLSGKMVEIYETHRKQLKTYKAFIRQLPDRQQRLALKQAYDHYIDQGLNREAFYSEVKAILEKQKPLTATGQAMKKAMDQNAFLLKQRTKTNIAIPYQVQQQEMDQIIANQSKYYPWLATPNPVKSRRVIAPYKLDELVCFRVNYYVGPLVQSKPGEATKEAKFAWMTRKDPQSTVAITPWNFDQQVDRQASANAFIQRMKTTDTYLLGEDVIPKNSLLYQKYEVLNELNNVRVNGDWLDPQRKQYLFKKLFMDQPQSVVTVKALQKTLVVIGACPTLPTVEGLANPKRFLSQLTTYHDFCKLLPDDIQRADRQADIEKIINWSTIFEDTAIFKEKLRDIKWLSADQIRRLSSRPRYRGWGRFSAKLLCGLHDRQGNTVMDELWQTSRNFMQIIRQSDFQTAIAAVNQQDLGRQDLQRVIDDLYTSPQNKKAIRQVLAVVTDIQKAMHGKAPSWLFVEVAKGAQKNPQRTQSRQSKLAEAYRESARELVDEAVKEQLLTLPDDRQTFSDRLVLYFQQNGRDIYTGEPLDFERLSNYHIDHIIPQAVVKDDSLDNRVLTSNQANLEKGAHVPTIFRDKQEPVWQELYRVGLISHRKLRNLLTTPDDLDDRGRATGFIARQLVETRQVIKLVMEVLSQYYDTTETELISIKAGLSHQFRQELNLPKLRALNDYHHAQDAYLAARIGTYLLQRYPNLKRFFVYGDFKKTHFDLQRRFNFIGGMISREKQPYNLIKNPVTHQVIWDEEMEIGDCQKKNPEQPKHDATVKMMNLTKIMNLKHILVTHEVYENHGALFNQTIYPASQAHKKKLIPQKTEKPIELYGGHSSEQAGYMAIIRLLGKRPGYKVMRVPVRYVSQLQHQDVAEQKKLLYKIFVSELTSRNKVKPFEVVVPHVCLNQPVEDMIKGQWHRFALRTNGYYQNQQQLILSLVAQRTLAGYKPKDDELMAVYHEICKQVKYYFPLYKMNKFQSRLFAAEELLQKRSTVNSFSITIGKNGKENKTLNLGKRELLLRLLGGLHANATRVDLKDIGCTGQFGQLQVKNGIKLTEQAVLIHESPTGLFHRRVRLNDL</sequence>
<dbReference type="Pfam" id="PF16592">
    <property type="entry name" value="Cas9_REC"/>
    <property type="match status" value="1"/>
</dbReference>
<evidence type="ECO:0000313" key="16">
    <source>
        <dbReference type="Proteomes" id="UP000051162"/>
    </source>
</evidence>
<dbReference type="InterPro" id="IPR033114">
    <property type="entry name" value="HNH_CAS9"/>
</dbReference>
<evidence type="ECO:0000256" key="3">
    <source>
        <dbReference type="ARBA" id="ARBA00022722"/>
    </source>
</evidence>
<dbReference type="EMBL" id="AZDT01000041">
    <property type="protein sequence ID" value="KRK75450.1"/>
    <property type="molecule type" value="Genomic_DNA"/>
</dbReference>
<dbReference type="InterPro" id="IPR032237">
    <property type="entry name" value="Cas9_PI"/>
</dbReference>
<dbReference type="Pfam" id="PF13395">
    <property type="entry name" value="HNH_4"/>
    <property type="match status" value="1"/>
</dbReference>
<proteinExistence type="inferred from homology"/>
<keyword evidence="4" id="KW-0479">Metal-binding</keyword>
<dbReference type="PROSITE" id="PS51749">
    <property type="entry name" value="HNH_CAS9"/>
    <property type="match status" value="1"/>
</dbReference>
<keyword evidence="9 13" id="KW-0051">Antiviral defense</keyword>
<evidence type="ECO:0000256" key="5">
    <source>
        <dbReference type="ARBA" id="ARBA00022759"/>
    </source>
</evidence>
<dbReference type="Gene3D" id="1.10.30.50">
    <property type="match status" value="1"/>
</dbReference>
<evidence type="ECO:0000256" key="1">
    <source>
        <dbReference type="ARBA" id="ARBA00001946"/>
    </source>
</evidence>
<evidence type="ECO:0000256" key="2">
    <source>
        <dbReference type="ARBA" id="ARBA00005244"/>
    </source>
</evidence>
<dbReference type="InterPro" id="IPR055228">
    <property type="entry name" value="Cas9_RuvC"/>
</dbReference>
<organism evidence="15 16">
    <name type="scientific">Levilactobacillus namurensis DSM 19117</name>
    <dbReference type="NCBI Taxonomy" id="1423773"/>
    <lineage>
        <taxon>Bacteria</taxon>
        <taxon>Bacillati</taxon>
        <taxon>Bacillota</taxon>
        <taxon>Bacilli</taxon>
        <taxon>Lactobacillales</taxon>
        <taxon>Lactobacillaceae</taxon>
        <taxon>Levilactobacillus</taxon>
    </lineage>
</organism>
<dbReference type="Pfam" id="PF16593">
    <property type="entry name" value="Cas9-BH"/>
    <property type="match status" value="1"/>
</dbReference>
<evidence type="ECO:0000256" key="11">
    <source>
        <dbReference type="ARBA" id="ARBA00023211"/>
    </source>
</evidence>
<feature type="active site" description="Proton acceptor for HNH nuclease domain" evidence="13">
    <location>
        <position position="849"/>
    </location>
</feature>
<comment type="subunit">
    <text evidence="12 13">Monomer. Binds crRNA and tracrRNA.</text>
</comment>
<dbReference type="Pfam" id="PF16595">
    <property type="entry name" value="Cas9_PI"/>
    <property type="match status" value="1"/>
</dbReference>
<evidence type="ECO:0000256" key="8">
    <source>
        <dbReference type="ARBA" id="ARBA00022884"/>
    </source>
</evidence>
<evidence type="ECO:0000259" key="14">
    <source>
        <dbReference type="PROSITE" id="PS51749"/>
    </source>
</evidence>
<dbReference type="Gene3D" id="3.30.420.10">
    <property type="entry name" value="Ribonuclease H-like superfamily/Ribonuclease H"/>
    <property type="match status" value="1"/>
</dbReference>
<dbReference type="GO" id="GO:0016787">
    <property type="term" value="F:hydrolase activity"/>
    <property type="evidence" value="ECO:0007669"/>
    <property type="project" value="UniProtKB-KW"/>
</dbReference>
<keyword evidence="7" id="KW-0460">Magnesium</keyword>
<comment type="similarity">
    <text evidence="13">Belongs to the CRISPR-associated Cas9 family.</text>
</comment>
<gene>
    <name evidence="13" type="primary">cas9</name>
    <name evidence="15" type="ORF">FD30_GL002021</name>
</gene>
<feature type="active site" description="For RuvC-like nuclease domain" evidence="13">
    <location>
        <position position="10"/>
    </location>
</feature>
<keyword evidence="3 13" id="KW-0540">Nuclease</keyword>
<dbReference type="OrthoDB" id="9757607at2"/>